<feature type="domain" description="FtsK" evidence="5">
    <location>
        <begin position="532"/>
        <end position="722"/>
    </location>
</feature>
<keyword evidence="4" id="KW-0812">Transmembrane</keyword>
<evidence type="ECO:0000256" key="3">
    <source>
        <dbReference type="PROSITE-ProRule" id="PRU00289"/>
    </source>
</evidence>
<keyword evidence="7" id="KW-1185">Reference proteome</keyword>
<dbReference type="PANTHER" id="PTHR22683">
    <property type="entry name" value="SPORULATION PROTEIN RELATED"/>
    <property type="match status" value="1"/>
</dbReference>
<dbReference type="eggNOG" id="COG1674">
    <property type="taxonomic scope" value="Bacteria"/>
</dbReference>
<feature type="binding site" evidence="3">
    <location>
        <begin position="2598"/>
        <end position="2605"/>
    </location>
    <ligand>
        <name>ATP</name>
        <dbReference type="ChEBI" id="CHEBI:30616"/>
    </ligand>
</feature>
<feature type="binding site" evidence="3">
    <location>
        <begin position="2298"/>
        <end position="2305"/>
    </location>
    <ligand>
        <name>ATP</name>
        <dbReference type="ChEBI" id="CHEBI:30616"/>
    </ligand>
</feature>
<protein>
    <submittedName>
        <fullName evidence="6">Cell divisionFtsK/SpoIIIE</fullName>
    </submittedName>
</protein>
<dbReference type="SMART" id="SM00382">
    <property type="entry name" value="AAA"/>
    <property type="match status" value="7"/>
</dbReference>
<dbReference type="InterPro" id="IPR027417">
    <property type="entry name" value="P-loop_NTPase"/>
</dbReference>
<name>A9B0B0_HERA2</name>
<feature type="domain" description="FtsK" evidence="5">
    <location>
        <begin position="2580"/>
        <end position="2756"/>
    </location>
</feature>
<feature type="domain" description="FtsK" evidence="5">
    <location>
        <begin position="2282"/>
        <end position="2470"/>
    </location>
</feature>
<evidence type="ECO:0000313" key="6">
    <source>
        <dbReference type="EMBL" id="ABX05219.1"/>
    </source>
</evidence>
<feature type="binding site" evidence="3">
    <location>
        <begin position="550"/>
        <end position="557"/>
    </location>
    <ligand>
        <name>ATP</name>
        <dbReference type="ChEBI" id="CHEBI:30616"/>
    </ligand>
</feature>
<dbReference type="PROSITE" id="PS50901">
    <property type="entry name" value="FTSK"/>
    <property type="match status" value="7"/>
</dbReference>
<keyword evidence="1 3" id="KW-0547">Nucleotide-binding</keyword>
<dbReference type="SUPFAM" id="SSF52540">
    <property type="entry name" value="P-loop containing nucleoside triphosphate hydrolases"/>
    <property type="match status" value="7"/>
</dbReference>
<dbReference type="GO" id="GO:0003677">
    <property type="term" value="F:DNA binding"/>
    <property type="evidence" value="ECO:0007669"/>
    <property type="project" value="InterPro"/>
</dbReference>
<dbReference type="KEGG" id="hau:Haur_2581"/>
<sequence>MKNSIQMIDRPPRIQPELPFNKFEIPSPPENPEDAISKLIQLALPMTMIVGYVFVTMFGGRGGGGALILIPMALSVLASTGFSIYSFIREKNQRLERERQYHEQIVELNKDMHGYHDLQRRFYRYNYPDTPSTIRVITDAKHDLEKPERTLRSNARIWERRVSDDDFGSVRLGMGTLPSTVVYEVRGGGNFSSPLAREAMKLDADSRYVSDIPIIITLRHKSEDEGDSKEKSTPITPTTHALGIAGARDAVYESIRSILAHYVVFHSPSDTRLYVLASKYNEWDWVETLPHCQPGEYEQLCFVSEIKQVADDADEEGDELDQYMEGIRKILSQRKMRMEDNEENSNNSGRGNPGLPFMLLVVDLLDMYEKAGERLRNIESDAALSILIEEGPQLGAAVIFLVPERSKVPGGCKSVIEIERTTPATNSKQAQHQQLFFRYAEQGVNTFRYIGAADNIVNREESRKLAEELSTLNLRQSAGANLADAVAFFDLMGYSSLDELKVDALKNWQRSIQPKYANWLRAKVGRMSGNKARTLVFSAKKDGVHGMVAGSTGSGKSELLISLIAVMAVTYDPSVVNFVLVDYKGGGAFKEFERLPHCVDIITNLAGDGVTRMFTAIKSEMQRRQVLNNETDTKNIVEYRKKNFHTTHYPYPYLFIIIDEFAEMIADRAEYRGELESITRIGRSLGVSLILAAQRPSGITDQMRSNIKFRISLRVETQGESREMLRRSDAAFLPTGIPGRGYLQVGNEEIELIQVAYTGDPYVDPNSVSQEKVIWPDRRRAEGVDPGIDTQDQSPPELYKVIVTTLDALSRDNNIPIQRAPWPNFLPRELALTQHLISDDPNVNAVTFEEYLLGIDDIMVGLPREHDLTLNPALNKWINGSSGWVEDLNWREYAMRPVVGLIDNPYAAKQIPLTVDFPRGHAVVFGGSGWGKTTFLRSMLMSLAATHSPNQMHMYILDLGGRNFSVLDKLPHSGAVIIPDGEGYEERVEQLLREINDIVDARKLLLNDAGIADIYQYNAVNPKNTQPAILVAIDNFAEFTETFGEGPDANVESVLDKLVSIARQAKPYAIHFIITIGSMAELSTQVFSLFTERYTLKLSDNTEYRAIVGGRVDDINDIPGRGYTKVGPQPLSFQVAVSAGISSDGSLDSTIEMKEIDQLAQFMSDYARTSGKHYAKPRRVDAMPKAILFKSMLPEMYATMLQREIRFEPDLRPQLNALMSEAWEDSIKPENADWLKVTVGVMSGNRPRTLQLEAKKDGVHGMIAGGTGAGKSELLMTLIIGLAVRYDPSILNFILVDYKGGGAFDPFKDMPHTVDLVTNLNKSRVRRMFTAINAEMGRRQALNARTGTKDIVEYRAKGFHLDPQWGPFPHLFIIIDEYAEMISDTPEFRDELESITRVGRSIGVNLLLASQRPIGVTDQMRANIKYRICLRVEDIDTSREMLRRSDAAFLPSGMPGRGYLQVGNENLDLIQVSYTGESYDYAVAADGTKAKFYELIVSMAQELLHPRPRPQTPWPAPLPDAITFEQLLNPRYVDKTYLPLMTLGRSQRISLNAFVGDWFENKGQWFGVDWNHVAMRAIVGVLDDPGNARQMPLILDFNKGHAVVFGASGWGKTTMIRSMVLSLAATHSPNEFNAHVLDLGGRNLEVLRAIPHVGTVILPDEQGYEERIQQLWRELNNVVDERKKLFSDAGVSTLAEYNSQNAAKPKPAILVAIDNFGEYIETFGDDKNNDANNLLEAFVALARQGKAYGLHILITASRLNILSSKLYSLFTERLTFRISDAGDYSSIVGTRLLEVEEIPGRGAAKVGRDALSYHIALPPGTIGKADVLGADGQPQVTEKLQIRGEAGQIRVIGKHMNAYIANNPGKYQPPLGIAALPKSSSYRQVLQEMHNIGRGDRPFVEELKEATAKTWDYNGGTGKQAGWLAACLGIVSGNRPRTLQLEAKRDGVHGMVAGGTGAGKSELLMTLIVGLALNYSPSILNFVLVDFKGGGAFKPFENMPHCVDIVTNLNKSAVDRMFTSIDAEIRRRQALNAMTGTKDIVEYRERGFHLKPEFGAYPHLFIIIDEYAEMFDSNPEYLPSLESITRVGRAQGVNLLLASQQPKGVTDQMRANIKLRLCLRVEQPDTSRELLRKPDAAFLPNGMPGRGYLQIGNENLELIQVSYTGESQIDDREVGVLWPEREPEPVSTSEDTPKLFDTVVQISRELVNYQPTPKPWPNFLPERVSLQSPIVNAKDNTIIVFQPAVTDWINGDTERLWPGVNWETEAMRTAALLVDDPNEATQLPFVFDFSTNHLAIYGDSGWGKTSLLRSIITSLAATHSPDELHAYVVDLGGRNYRSLRNLPHIGALIYADDETFEEQMLRLFSKMERLTRERQQIFSDAGVNTIYEYNQQFPDQALPAIVVAIDNIAIIHENYDAVEESILIPLVRRSLSVGIAFIVTANFPNNMSSRFGSLFGERITFKQGQQDRYMDIVGRGAIEFGDIPGRGYIRVGKRPLLFQSTLPVGLIGPDGRDHRNEAEELDLMGLMMQAKVQQLGGMKTTPDPIQILPQIVPLREMLDAANEVAEGKVIWSVVGQSNNLQPAMYDLKKIGPHAAIAGPPISGKTTLLYNWVLSLADRYTPEQVAMVLIDTRGRFFKYGGKRSFADLPHVLQTVSEIDQMPSLLENLQIECQAFAQQAISRPVYIFIDNFEDFSDEAESKRSVMNDIAVLTRRYGGEGVFVIIAGTLDGSVNDLRRRVMSANFGIGLRTAQAVESLRVMRTPSEVRGKELPMGRGFMVKAGQTTLIQVASPYTNGSQVVAEDASDEAERVINALDGWVETIAERHPERAAWSSGAITIGDKPVNIEQDPRVVQMSALIRQGIQRLMPRLKESNGEGSITESIMQNYITMDFVSWNSSERLRSMLHQMLIDQHMHDGLDLETATMMADMTNSDDESLILAFESTLVES</sequence>
<dbReference type="Proteomes" id="UP000000787">
    <property type="component" value="Chromosome"/>
</dbReference>
<dbReference type="HOGENOM" id="CLU_226299_0_0_0"/>
<evidence type="ECO:0000259" key="5">
    <source>
        <dbReference type="PROSITE" id="PS50901"/>
    </source>
</evidence>
<feature type="binding site" evidence="3">
    <location>
        <begin position="1606"/>
        <end position="1613"/>
    </location>
    <ligand>
        <name>ATP</name>
        <dbReference type="ChEBI" id="CHEBI:30616"/>
    </ligand>
</feature>
<feature type="transmembrane region" description="Helical" evidence="4">
    <location>
        <begin position="66"/>
        <end position="88"/>
    </location>
</feature>
<feature type="binding site" evidence="3">
    <location>
        <begin position="1954"/>
        <end position="1961"/>
    </location>
    <ligand>
        <name>ATP</name>
        <dbReference type="ChEBI" id="CHEBI:30616"/>
    </ligand>
</feature>
<dbReference type="InterPro" id="IPR002543">
    <property type="entry name" value="FtsK_dom"/>
</dbReference>
<feature type="domain" description="FtsK" evidence="5">
    <location>
        <begin position="1590"/>
        <end position="1785"/>
    </location>
</feature>
<keyword evidence="6" id="KW-0131">Cell cycle</keyword>
<feature type="domain" description="FtsK" evidence="5">
    <location>
        <begin position="910"/>
        <end position="1105"/>
    </location>
</feature>
<evidence type="ECO:0000256" key="4">
    <source>
        <dbReference type="SAM" id="Phobius"/>
    </source>
</evidence>
<feature type="transmembrane region" description="Helical" evidence="4">
    <location>
        <begin position="39"/>
        <end position="59"/>
    </location>
</feature>
<keyword evidence="6" id="KW-0132">Cell division</keyword>
<feature type="domain" description="FtsK" evidence="5">
    <location>
        <begin position="1934"/>
        <end position="2128"/>
    </location>
</feature>
<dbReference type="PANTHER" id="PTHR22683:SF1">
    <property type="entry name" value="TYPE VII SECRETION SYSTEM PROTEIN ESSC"/>
    <property type="match status" value="1"/>
</dbReference>
<gene>
    <name evidence="6" type="ordered locus">Haur_2581</name>
</gene>
<feature type="domain" description="FtsK" evidence="5">
    <location>
        <begin position="1245"/>
        <end position="1439"/>
    </location>
</feature>
<accession>A9B0B0</accession>
<dbReference type="InParanoid" id="A9B0B0"/>
<organism evidence="6 7">
    <name type="scientific">Herpetosiphon aurantiacus (strain ATCC 23779 / DSM 785 / 114-95)</name>
    <dbReference type="NCBI Taxonomy" id="316274"/>
    <lineage>
        <taxon>Bacteria</taxon>
        <taxon>Bacillati</taxon>
        <taxon>Chloroflexota</taxon>
        <taxon>Chloroflexia</taxon>
        <taxon>Herpetosiphonales</taxon>
        <taxon>Herpetosiphonaceae</taxon>
        <taxon>Herpetosiphon</taxon>
    </lineage>
</organism>
<dbReference type="Gene3D" id="3.40.50.300">
    <property type="entry name" value="P-loop containing nucleotide triphosphate hydrolases"/>
    <property type="match status" value="8"/>
</dbReference>
<dbReference type="GO" id="GO:0051301">
    <property type="term" value="P:cell division"/>
    <property type="evidence" value="ECO:0007669"/>
    <property type="project" value="UniProtKB-KW"/>
</dbReference>
<dbReference type="EMBL" id="CP000875">
    <property type="protein sequence ID" value="ABX05219.1"/>
    <property type="molecule type" value="Genomic_DNA"/>
</dbReference>
<keyword evidence="4" id="KW-0472">Membrane</keyword>
<dbReference type="InterPro" id="IPR050206">
    <property type="entry name" value="FtsK/SpoIIIE/SftA"/>
</dbReference>
<feature type="binding site" evidence="3">
    <location>
        <begin position="926"/>
        <end position="933"/>
    </location>
    <ligand>
        <name>ATP</name>
        <dbReference type="ChEBI" id="CHEBI:30616"/>
    </ligand>
</feature>
<evidence type="ECO:0000256" key="2">
    <source>
        <dbReference type="ARBA" id="ARBA00022840"/>
    </source>
</evidence>
<proteinExistence type="predicted"/>
<keyword evidence="4" id="KW-1133">Transmembrane helix</keyword>
<evidence type="ECO:0000313" key="7">
    <source>
        <dbReference type="Proteomes" id="UP000000787"/>
    </source>
</evidence>
<keyword evidence="2 3" id="KW-0067">ATP-binding</keyword>
<evidence type="ECO:0000256" key="1">
    <source>
        <dbReference type="ARBA" id="ARBA00022741"/>
    </source>
</evidence>
<dbReference type="BioCyc" id="HAUR316274:GHYA-2609-MONOMER"/>
<dbReference type="Pfam" id="PF01580">
    <property type="entry name" value="FtsK_SpoIIIE"/>
    <property type="match status" value="7"/>
</dbReference>
<reference evidence="6 7" key="1">
    <citation type="journal article" date="2011" name="Stand. Genomic Sci.">
        <title>Complete genome sequence of the filamentous gliding predatory bacterium Herpetosiphon aurantiacus type strain (114-95(T)).</title>
        <authorList>
            <person name="Kiss H."/>
            <person name="Nett M."/>
            <person name="Domin N."/>
            <person name="Martin K."/>
            <person name="Maresca J.A."/>
            <person name="Copeland A."/>
            <person name="Lapidus A."/>
            <person name="Lucas S."/>
            <person name="Berry K.W."/>
            <person name="Glavina Del Rio T."/>
            <person name="Dalin E."/>
            <person name="Tice H."/>
            <person name="Pitluck S."/>
            <person name="Richardson P."/>
            <person name="Bruce D."/>
            <person name="Goodwin L."/>
            <person name="Han C."/>
            <person name="Detter J.C."/>
            <person name="Schmutz J."/>
            <person name="Brettin T."/>
            <person name="Land M."/>
            <person name="Hauser L."/>
            <person name="Kyrpides N.C."/>
            <person name="Ivanova N."/>
            <person name="Goker M."/>
            <person name="Woyke T."/>
            <person name="Klenk H.P."/>
            <person name="Bryant D.A."/>
        </authorList>
    </citation>
    <scope>NUCLEOTIDE SEQUENCE [LARGE SCALE GENOMIC DNA]</scope>
    <source>
        <strain evidence="7">ATCC 23779 / DSM 785 / 114-95</strain>
    </source>
</reference>
<feature type="binding site" evidence="3">
    <location>
        <begin position="1265"/>
        <end position="1272"/>
    </location>
    <ligand>
        <name>ATP</name>
        <dbReference type="ChEBI" id="CHEBI:30616"/>
    </ligand>
</feature>
<dbReference type="STRING" id="316274.Haur_2581"/>
<dbReference type="GO" id="GO:0005524">
    <property type="term" value="F:ATP binding"/>
    <property type="evidence" value="ECO:0007669"/>
    <property type="project" value="UniProtKB-UniRule"/>
</dbReference>
<dbReference type="InterPro" id="IPR003593">
    <property type="entry name" value="AAA+_ATPase"/>
</dbReference>